<keyword evidence="1" id="KW-0732">Signal</keyword>
<protein>
    <recommendedName>
        <fullName evidence="3">Secreted protein</fullName>
    </recommendedName>
</protein>
<accession>A0A2M3YWZ2</accession>
<evidence type="ECO:0000256" key="1">
    <source>
        <dbReference type="SAM" id="SignalP"/>
    </source>
</evidence>
<dbReference type="EMBL" id="GGFM01000038">
    <property type="protein sequence ID" value="MBW20789.1"/>
    <property type="molecule type" value="Transcribed_RNA"/>
</dbReference>
<feature type="chain" id="PRO_5014675879" description="Secreted protein" evidence="1">
    <location>
        <begin position="22"/>
        <end position="371"/>
    </location>
</feature>
<evidence type="ECO:0000313" key="2">
    <source>
        <dbReference type="EMBL" id="MBW20789.1"/>
    </source>
</evidence>
<organism evidence="2">
    <name type="scientific">Anopheles braziliensis</name>
    <dbReference type="NCBI Taxonomy" id="58242"/>
    <lineage>
        <taxon>Eukaryota</taxon>
        <taxon>Metazoa</taxon>
        <taxon>Ecdysozoa</taxon>
        <taxon>Arthropoda</taxon>
        <taxon>Hexapoda</taxon>
        <taxon>Insecta</taxon>
        <taxon>Pterygota</taxon>
        <taxon>Neoptera</taxon>
        <taxon>Endopterygota</taxon>
        <taxon>Diptera</taxon>
        <taxon>Nematocera</taxon>
        <taxon>Culicoidea</taxon>
        <taxon>Culicidae</taxon>
        <taxon>Anophelinae</taxon>
        <taxon>Anopheles</taxon>
    </lineage>
</organism>
<feature type="signal peptide" evidence="1">
    <location>
        <begin position="1"/>
        <end position="21"/>
    </location>
</feature>
<sequence length="371" mass="42991">MLNLGFLSLLLFTLHVVVVSSDEQFDLEPSQYCAVPENGTASPEFKDTCREQINSDRQRLVERMEHIHQKLNTLMGATIPIDKGFKSVINKARNLETTLESSTKQIKELRQSVMIAAIGAGRIQEAIAQYLKSGSWQDKASIITRIYSHPRKTRRHIINLMQFIRALPVRTERVEFYYLLKDALIKANEHQGYLGAVFAYDAHQVAFKHDGETVLDAKAERELWSVMINATVAYFKRAFLVGNNREELIALDSENYSVFKMLFFKITDIEKDDLRKFDAAKMIELPCLFEDSYTKILFYRKTIQVLTKHFKWADHNHLVAPKLAGLFNKCMPEIRKDKVHDAQLLQQTKEMFIIFKDGENFESLLKKYVDK</sequence>
<name>A0A2M3YWZ2_9DIPT</name>
<proteinExistence type="predicted"/>
<reference evidence="2" key="1">
    <citation type="submission" date="2018-01" db="EMBL/GenBank/DDBJ databases">
        <title>An insight into the sialome of Amazonian anophelines.</title>
        <authorList>
            <person name="Ribeiro J.M."/>
            <person name="Scarpassa V."/>
            <person name="Calvo E."/>
        </authorList>
    </citation>
    <scope>NUCLEOTIDE SEQUENCE</scope>
    <source>
        <tissue evidence="2">Salivary glands</tissue>
    </source>
</reference>
<dbReference type="AlphaFoldDB" id="A0A2M3YWZ2"/>
<evidence type="ECO:0008006" key="3">
    <source>
        <dbReference type="Google" id="ProtNLM"/>
    </source>
</evidence>